<dbReference type="InterPro" id="IPR036679">
    <property type="entry name" value="FlgN-like_sf"/>
</dbReference>
<keyword evidence="4" id="KW-0969">Cilium</keyword>
<dbReference type="InterPro" id="IPR007809">
    <property type="entry name" value="FlgN-like"/>
</dbReference>
<keyword evidence="5" id="KW-1185">Reference proteome</keyword>
<dbReference type="GO" id="GO:0044780">
    <property type="term" value="P:bacterial-type flagellum assembly"/>
    <property type="evidence" value="ECO:0007669"/>
    <property type="project" value="InterPro"/>
</dbReference>
<dbReference type="RefSeq" id="WP_121851636.1">
    <property type="nucleotide sequence ID" value="NZ_CP037952.1"/>
</dbReference>
<sequence>MVEVAKILEHQLSLLSHLKSVISDENEALTSQNAEKLLNLAKEKSDCLIKLQQNDSQLASPEHVEFFTSSKEYSDKAILAKAMLKECQDLNEQNASLIEHSIASLNRLSQALQASRNTFSLTYDDKGKTSTISTLGNKLEA</sequence>
<comment type="caution">
    <text evidence="4">The sequence shown here is derived from an EMBL/GenBank/DDBJ whole genome shotgun (WGS) entry which is preliminary data.</text>
</comment>
<gene>
    <name evidence="4" type="ORF">D5R81_00175</name>
</gene>
<comment type="similarity">
    <text evidence="2">Belongs to the FlgN family.</text>
</comment>
<keyword evidence="4" id="KW-0966">Cell projection</keyword>
<dbReference type="SUPFAM" id="SSF140566">
    <property type="entry name" value="FlgN-like"/>
    <property type="match status" value="1"/>
</dbReference>
<keyword evidence="4" id="KW-0282">Flagellum</keyword>
<protein>
    <submittedName>
        <fullName evidence="4">Flagellar protein FlgN</fullName>
    </submittedName>
</protein>
<evidence type="ECO:0000313" key="4">
    <source>
        <dbReference type="EMBL" id="RJY19556.1"/>
    </source>
</evidence>
<dbReference type="Gene3D" id="1.20.58.300">
    <property type="entry name" value="FlgN-like"/>
    <property type="match status" value="1"/>
</dbReference>
<evidence type="ECO:0000313" key="5">
    <source>
        <dbReference type="Proteomes" id="UP000273022"/>
    </source>
</evidence>
<name>A0A3A6U283_9GAMM</name>
<evidence type="ECO:0000256" key="1">
    <source>
        <dbReference type="ARBA" id="ARBA00002397"/>
    </source>
</evidence>
<dbReference type="AlphaFoldDB" id="A0A3A6U283"/>
<dbReference type="Pfam" id="PF05130">
    <property type="entry name" value="FlgN"/>
    <property type="match status" value="1"/>
</dbReference>
<comment type="function">
    <text evidence="1">Required for the efficient initiation of filament assembly.</text>
</comment>
<dbReference type="EMBL" id="QYYH01000001">
    <property type="protein sequence ID" value="RJY19556.1"/>
    <property type="molecule type" value="Genomic_DNA"/>
</dbReference>
<organism evidence="4 5">
    <name type="scientific">Parashewanella spongiae</name>
    <dbReference type="NCBI Taxonomy" id="342950"/>
    <lineage>
        <taxon>Bacteria</taxon>
        <taxon>Pseudomonadati</taxon>
        <taxon>Pseudomonadota</taxon>
        <taxon>Gammaproteobacteria</taxon>
        <taxon>Alteromonadales</taxon>
        <taxon>Shewanellaceae</taxon>
        <taxon>Parashewanella</taxon>
    </lineage>
</organism>
<reference evidence="4 5" key="1">
    <citation type="submission" date="2018-09" db="EMBL/GenBank/DDBJ databases">
        <title>Phylogeny of the Shewanellaceae, and recommendation for two new genera, Pseudoshewanella and Parashewanella.</title>
        <authorList>
            <person name="Wang G."/>
        </authorList>
    </citation>
    <scope>NUCLEOTIDE SEQUENCE [LARGE SCALE GENOMIC DNA]</scope>
    <source>
        <strain evidence="4 5">KCTC 22492</strain>
    </source>
</reference>
<dbReference type="OrthoDB" id="5900563at2"/>
<evidence type="ECO:0000256" key="3">
    <source>
        <dbReference type="ARBA" id="ARBA00022795"/>
    </source>
</evidence>
<keyword evidence="3" id="KW-1005">Bacterial flagellum biogenesis</keyword>
<dbReference type="Proteomes" id="UP000273022">
    <property type="component" value="Unassembled WGS sequence"/>
</dbReference>
<evidence type="ECO:0000256" key="2">
    <source>
        <dbReference type="ARBA" id="ARBA00007703"/>
    </source>
</evidence>
<proteinExistence type="inferred from homology"/>
<accession>A0A3A6U283</accession>